<keyword evidence="1" id="KW-0677">Repeat</keyword>
<comment type="caution">
    <text evidence="2">The sequence shown here is derived from an EMBL/GenBank/DDBJ whole genome shotgun (WGS) entry which is preliminary data.</text>
</comment>
<gene>
    <name evidence="2" type="ORF">K4A83_04275</name>
</gene>
<proteinExistence type="predicted"/>
<evidence type="ECO:0000313" key="3">
    <source>
        <dbReference type="Proteomes" id="UP001526426"/>
    </source>
</evidence>
<dbReference type="RefSeq" id="WP_265263180.1">
    <property type="nucleotide sequence ID" value="NZ_JAIHOM010000014.1"/>
</dbReference>
<organism evidence="2 3">
    <name type="scientific">Spirulina subsalsa FACHB-351</name>
    <dbReference type="NCBI Taxonomy" id="234711"/>
    <lineage>
        <taxon>Bacteria</taxon>
        <taxon>Bacillati</taxon>
        <taxon>Cyanobacteriota</taxon>
        <taxon>Cyanophyceae</taxon>
        <taxon>Spirulinales</taxon>
        <taxon>Spirulinaceae</taxon>
        <taxon>Spirulina</taxon>
    </lineage>
</organism>
<reference evidence="2 3" key="1">
    <citation type="submission" date="2021-08" db="EMBL/GenBank/DDBJ databases">
        <title>Draft genome sequence of Spirulina subsalsa with high tolerance to salinity and hype-accumulation of phycocyanin.</title>
        <authorList>
            <person name="Pei H."/>
            <person name="Jiang L."/>
        </authorList>
    </citation>
    <scope>NUCLEOTIDE SEQUENCE [LARGE SCALE GENOMIC DNA]</scope>
    <source>
        <strain evidence="2 3">FACHB-351</strain>
    </source>
</reference>
<dbReference type="InterPro" id="IPR001646">
    <property type="entry name" value="5peptide_repeat"/>
</dbReference>
<keyword evidence="3" id="KW-1185">Reference proteome</keyword>
<dbReference type="EMBL" id="JAIHOM010000014">
    <property type="protein sequence ID" value="MCW6035493.1"/>
    <property type="molecule type" value="Genomic_DNA"/>
</dbReference>
<dbReference type="Pfam" id="PF00805">
    <property type="entry name" value="Pentapeptide"/>
    <property type="match status" value="2"/>
</dbReference>
<dbReference type="Gene3D" id="2.160.20.80">
    <property type="entry name" value="E3 ubiquitin-protein ligase SopA"/>
    <property type="match status" value="1"/>
</dbReference>
<name>A0ABT3L1V8_9CYAN</name>
<protein>
    <submittedName>
        <fullName evidence="2">Pentapeptide repeat-containing protein</fullName>
    </submittedName>
</protein>
<dbReference type="PANTHER" id="PTHR47485">
    <property type="entry name" value="THYLAKOID LUMENAL 17.4 KDA PROTEIN, CHLOROPLASTIC"/>
    <property type="match status" value="1"/>
</dbReference>
<evidence type="ECO:0000256" key="1">
    <source>
        <dbReference type="ARBA" id="ARBA00022737"/>
    </source>
</evidence>
<sequence>MSNRPALEFHNPYPDAVNLELLPLATTGESFGEGELGVKLTFGQQWTELLNGRVRFGIKGGILTLECAREASQNENPAFLSLQHNTETRPLALSLSLVPNSALPQWLCFSEPRYAILQGTSQPYPLGIFAPNTPPVVTLRFTPSPSHIVLTDAENLWRHDISPNKHAILERVLARFLAKHWVNPPTPEAVGKLDHDRQAILNANTDHILQLAELVELNPLTDFAGGNFLATQLNGVDLSGAQLAGINLRGAELNDIDMSEADLRGANLSGADLSGAYLSDSDLTGADLHRASLALANLVGANFTQANLAEANVSNTTWHSAILKAAQVSHLVGLTEEMRQYFIEQGAVLN</sequence>
<dbReference type="Proteomes" id="UP001526426">
    <property type="component" value="Unassembled WGS sequence"/>
</dbReference>
<dbReference type="PANTHER" id="PTHR47485:SF1">
    <property type="entry name" value="THYLAKOID LUMENAL 17.4 KDA PROTEIN, CHLOROPLASTIC"/>
    <property type="match status" value="1"/>
</dbReference>
<accession>A0ABT3L1V8</accession>
<dbReference type="SUPFAM" id="SSF141571">
    <property type="entry name" value="Pentapeptide repeat-like"/>
    <property type="match status" value="1"/>
</dbReference>
<evidence type="ECO:0000313" key="2">
    <source>
        <dbReference type="EMBL" id="MCW6035493.1"/>
    </source>
</evidence>